<evidence type="ECO:0000256" key="1">
    <source>
        <dbReference type="SAM" id="MobiDB-lite"/>
    </source>
</evidence>
<dbReference type="EMBL" id="CP024768">
    <property type="protein sequence ID" value="QGY27431.1"/>
    <property type="molecule type" value="Genomic_DNA"/>
</dbReference>
<feature type="region of interest" description="Disordered" evidence="1">
    <location>
        <begin position="49"/>
        <end position="82"/>
    </location>
</feature>
<accession>A0A6B9FV39</accession>
<organism evidence="2 3">
    <name type="scientific">Pantoea cypripedii</name>
    <name type="common">Pectobacterium cypripedii</name>
    <name type="synonym">Erwinia cypripedii</name>
    <dbReference type="NCBI Taxonomy" id="55209"/>
    <lineage>
        <taxon>Bacteria</taxon>
        <taxon>Pseudomonadati</taxon>
        <taxon>Pseudomonadota</taxon>
        <taxon>Gammaproteobacteria</taxon>
        <taxon>Enterobacterales</taxon>
        <taxon>Erwiniaceae</taxon>
        <taxon>Pantoea</taxon>
    </lineage>
</organism>
<proteinExistence type="predicted"/>
<evidence type="ECO:0000313" key="3">
    <source>
        <dbReference type="Proteomes" id="UP000502005"/>
    </source>
</evidence>
<feature type="compositionally biased region" description="Basic and acidic residues" evidence="1">
    <location>
        <begin position="54"/>
        <end position="68"/>
    </location>
</feature>
<dbReference type="Proteomes" id="UP000502005">
    <property type="component" value="Chromosome"/>
</dbReference>
<reference evidence="2 3" key="1">
    <citation type="submission" date="2017-11" db="EMBL/GenBank/DDBJ databases">
        <title>Genome sequence of Pantoea cypripedii NE1.</title>
        <authorList>
            <person name="Nascimento F.X."/>
        </authorList>
    </citation>
    <scope>NUCLEOTIDE SEQUENCE [LARGE SCALE GENOMIC DNA]</scope>
    <source>
        <strain evidence="2 3">NE1</strain>
    </source>
</reference>
<sequence length="82" mass="8861">MITLNFGTKTYPLTREEATFVAESLTAAVSGKPATAPAFTSGMHGHISVLSQKAKPEKQKVKKEDGEFRSNPPQSDHVLTDC</sequence>
<protein>
    <submittedName>
        <fullName evidence="2">Uncharacterized protein</fullName>
    </submittedName>
</protein>
<gene>
    <name evidence="2" type="ORF">CUN67_00105</name>
</gene>
<dbReference type="AlphaFoldDB" id="A0A6B9FV39"/>
<evidence type="ECO:0000313" key="2">
    <source>
        <dbReference type="EMBL" id="QGY27431.1"/>
    </source>
</evidence>
<dbReference type="RefSeq" id="WP_208713488.1">
    <property type="nucleotide sequence ID" value="NZ_CP024768.1"/>
</dbReference>
<name>A0A6B9FV39_PANCY</name>